<sequence>MLDAEGRHVARVDLLYRRWKIAIEYDGDLHRTDRATWQGDIRKRRLLRALGWIVIVVVKADHDRPGPFLDDLRTAIRTRSTPAYELWA</sequence>
<dbReference type="EMBL" id="BNAS01000008">
    <property type="protein sequence ID" value="GHH78730.1"/>
    <property type="molecule type" value="Genomic_DNA"/>
</dbReference>
<proteinExistence type="predicted"/>
<reference evidence="1" key="2">
    <citation type="submission" date="2020-09" db="EMBL/GenBank/DDBJ databases">
        <authorList>
            <person name="Sun Q."/>
            <person name="Zhou Y."/>
        </authorList>
    </citation>
    <scope>NUCLEOTIDE SEQUENCE</scope>
    <source>
        <strain evidence="1">CGMCC 4.7398</strain>
    </source>
</reference>
<dbReference type="Gene3D" id="3.40.960.10">
    <property type="entry name" value="VSR Endonuclease"/>
    <property type="match status" value="1"/>
</dbReference>
<comment type="caution">
    <text evidence="1">The sequence shown here is derived from an EMBL/GenBank/DDBJ whole genome shotgun (WGS) entry which is preliminary data.</text>
</comment>
<accession>A0A919KZ31</accession>
<evidence type="ECO:0008006" key="3">
    <source>
        <dbReference type="Google" id="ProtNLM"/>
    </source>
</evidence>
<dbReference type="RefSeq" id="WP_189671324.1">
    <property type="nucleotide sequence ID" value="NZ_BNAS01000008.1"/>
</dbReference>
<reference evidence="1" key="1">
    <citation type="journal article" date="2014" name="Int. J. Syst. Evol. Microbiol.">
        <title>Complete genome sequence of Corynebacterium casei LMG S-19264T (=DSM 44701T), isolated from a smear-ripened cheese.</title>
        <authorList>
            <consortium name="US DOE Joint Genome Institute (JGI-PGF)"/>
            <person name="Walter F."/>
            <person name="Albersmeier A."/>
            <person name="Kalinowski J."/>
            <person name="Ruckert C."/>
        </authorList>
    </citation>
    <scope>NUCLEOTIDE SEQUENCE</scope>
    <source>
        <strain evidence="1">CGMCC 4.7398</strain>
    </source>
</reference>
<name>A0A919KZ31_9MICO</name>
<organism evidence="1 2">
    <name type="scientific">Promicromonospora soli</name>
    <dbReference type="NCBI Taxonomy" id="2035533"/>
    <lineage>
        <taxon>Bacteria</taxon>
        <taxon>Bacillati</taxon>
        <taxon>Actinomycetota</taxon>
        <taxon>Actinomycetes</taxon>
        <taxon>Micrococcales</taxon>
        <taxon>Promicromonosporaceae</taxon>
        <taxon>Promicromonospora</taxon>
    </lineage>
</organism>
<dbReference type="Proteomes" id="UP000627369">
    <property type="component" value="Unassembled WGS sequence"/>
</dbReference>
<dbReference type="SUPFAM" id="SSF52980">
    <property type="entry name" value="Restriction endonuclease-like"/>
    <property type="match status" value="1"/>
</dbReference>
<evidence type="ECO:0000313" key="2">
    <source>
        <dbReference type="Proteomes" id="UP000627369"/>
    </source>
</evidence>
<protein>
    <recommendedName>
        <fullName evidence="3">DUF559 domain-containing protein</fullName>
    </recommendedName>
</protein>
<gene>
    <name evidence="1" type="ORF">GCM10017772_42720</name>
</gene>
<dbReference type="InterPro" id="IPR011335">
    <property type="entry name" value="Restrct_endonuc-II-like"/>
</dbReference>
<evidence type="ECO:0000313" key="1">
    <source>
        <dbReference type="EMBL" id="GHH78730.1"/>
    </source>
</evidence>
<keyword evidence="2" id="KW-1185">Reference proteome</keyword>
<dbReference type="AlphaFoldDB" id="A0A919KZ31"/>